<reference evidence="1 2" key="1">
    <citation type="submission" date="2024-04" db="EMBL/GenBank/DDBJ databases">
        <title>Flavobacterium sp. DGU41 16S ribosomal RNA gene Genome sequencing and assembly.</title>
        <authorList>
            <person name="Park S."/>
        </authorList>
    </citation>
    <scope>NUCLEOTIDE SEQUENCE [LARGE SCALE GENOMIC DNA]</scope>
    <source>
        <strain evidence="1 2">DGU41</strain>
    </source>
</reference>
<comment type="caution">
    <text evidence="1">The sequence shown here is derived from an EMBL/GenBank/DDBJ whole genome shotgun (WGS) entry which is preliminary data.</text>
</comment>
<evidence type="ECO:0000313" key="2">
    <source>
        <dbReference type="Proteomes" id="UP001393056"/>
    </source>
</evidence>
<name>A0ABU9I8Q6_9FLAO</name>
<dbReference type="Proteomes" id="UP001393056">
    <property type="component" value="Unassembled WGS sequence"/>
</dbReference>
<protein>
    <submittedName>
        <fullName evidence="1">Uncharacterized protein</fullName>
    </submittedName>
</protein>
<proteinExistence type="predicted"/>
<organism evidence="1 2">
    <name type="scientific">Flavobacterium helocola</name>
    <dbReference type="NCBI Taxonomy" id="3139139"/>
    <lineage>
        <taxon>Bacteria</taxon>
        <taxon>Pseudomonadati</taxon>
        <taxon>Bacteroidota</taxon>
        <taxon>Flavobacteriia</taxon>
        <taxon>Flavobacteriales</taxon>
        <taxon>Flavobacteriaceae</taxon>
        <taxon>Flavobacterium</taxon>
    </lineage>
</organism>
<dbReference type="RefSeq" id="WP_341683430.1">
    <property type="nucleotide sequence ID" value="NZ_JBBYHT010000005.1"/>
</dbReference>
<gene>
    <name evidence="1" type="ORF">AAEO58_11020</name>
</gene>
<accession>A0ABU9I8Q6</accession>
<evidence type="ECO:0000313" key="1">
    <source>
        <dbReference type="EMBL" id="MEL1248575.1"/>
    </source>
</evidence>
<dbReference type="EMBL" id="JBBYHT010000005">
    <property type="protein sequence ID" value="MEL1248575.1"/>
    <property type="molecule type" value="Genomic_DNA"/>
</dbReference>
<keyword evidence="2" id="KW-1185">Reference proteome</keyword>
<sequence>MNMDLTSAAIATLISSGIATSVTLFINRGNNLKNLNDQLDNILKISIQYPYLENPKFTNTWNENRDSSDEIYLRYDNYCNLVFNYIERICKYYKYDETKIQNHINIRSWIRVHKDCWNNPSVPYENSDCYSTELKNLINRFLQ</sequence>